<dbReference type="GO" id="GO:0004674">
    <property type="term" value="F:protein serine/threonine kinase activity"/>
    <property type="evidence" value="ECO:0007669"/>
    <property type="project" value="UniProtKB-KW"/>
</dbReference>
<keyword evidence="8 18" id="KW-0547">Nucleotide-binding</keyword>
<dbReference type="CDD" id="cd00054">
    <property type="entry name" value="EGF_CA"/>
    <property type="match status" value="1"/>
</dbReference>
<evidence type="ECO:0000256" key="2">
    <source>
        <dbReference type="ARBA" id="ARBA00022527"/>
    </source>
</evidence>
<dbReference type="InterPro" id="IPR000152">
    <property type="entry name" value="EGF-type_Asp/Asn_hydroxyl_site"/>
</dbReference>
<keyword evidence="5 19" id="KW-0812">Transmembrane</keyword>
<gene>
    <name evidence="24" type="primary">LOC110763195</name>
</gene>
<dbReference type="Pfam" id="PF07714">
    <property type="entry name" value="PK_Tyr_Ser-Thr"/>
    <property type="match status" value="2"/>
</dbReference>
<feature type="domain" description="Protein kinase" evidence="21">
    <location>
        <begin position="1080"/>
        <end position="1364"/>
    </location>
</feature>
<evidence type="ECO:0000256" key="16">
    <source>
        <dbReference type="ARBA" id="ARBA00047951"/>
    </source>
</evidence>
<dbReference type="SMART" id="SM00181">
    <property type="entry name" value="EGF"/>
    <property type="match status" value="2"/>
</dbReference>
<evidence type="ECO:0000256" key="11">
    <source>
        <dbReference type="ARBA" id="ARBA00022989"/>
    </source>
</evidence>
<evidence type="ECO:0000256" key="19">
    <source>
        <dbReference type="SAM" id="Phobius"/>
    </source>
</evidence>
<dbReference type="InterPro" id="IPR025287">
    <property type="entry name" value="WAK_GUB"/>
</dbReference>
<sequence>MALLGRMLIIVQLSMVVLLGAAIFTPIASAAQALLPQAKPGCPEKCGNLTIPYPFGIGDGCYLRPEFNITCNQASTHPTYLTRNNASITNFYFDEAELQIAQFAAYSCHDALGNAIPNNSNIVYYLMLPPLYTISETKNKLFVIGCEAFALLDLGKAEKNSQGYSVAACDKILTSTNKVPDTCSGIACTESGLDGGLVVFEMTLISFGEQNRNETRWFYEEYPCSYAFLVEDSKFTYAPNKSFQQLSNNKQLPVVINWEVGDEPCDVVEKSNNSSCKENSKCVDRSIVPGKPGYICKCLDGYHGNPYLTDGGQDINECETLSSNPCNNGTCHNLDGSYYCKCNSGYRNHGPKTCIPGTKNTTLKISLGVCLSFFVLLVLVFSIYCGVNRRKFKKQQEKFFKQIGGLLLRQQLTRYNRSIETASIFSKEELKKMTDNYDEKRKIGEGGYGLVYKGILPADKTEVAIKMSKVSAPITDSLEFANEVILLSQINHKNVVKLLGCCLETQTPILVYEFISNGSLYDHLHGKDRKEQLSLETRLKIASGTAEALSYLHHSISNPIIHRDVKSMNILLDKNYVAKVADFGASRLILEDQNQLDTLVQGTIGYLDPEYLQSNILTDKSDVYSFGVVLAELLTGKKALTKKKNEAENLANVFDCAMKEGRLAEILDADLVKEEHNFETIVEKVANLANKCLALRGEERPPMNEVAVELLGLVQIMGKNTAGEKADDIQRSSKDTDHLLGSPAANYYNYVLDVRGEVGDSDSIATTTARRPKPNGKALRSWSLISTPIATAAQALPGCQDYCGNLTIPYPFGIGPGCYLQPEFNITCNQSTQAPTATLGTSNIKITNISLEDGELQIQQYVAEDCYNAGNRTGGNVPRLRVSPPYTISHTKNKFYALGCNTLAYFTGYRGDQGYTTGCVSICDSLDMAVDEQDTCSGVGCCQVSIPSGLKNQTVMLTSPSNRTGVWDSNHCSYAFIVQADRFEFSRTSLQLIEYSDRNSRSPMSRIALERASGGFLLLLVGSLWIYWGMQKRKFIKLKEKYFKENGGLLLQKQLASQGGSMETTKLFTAEELEKATNNYHESRILGEGGYGTVYKGILPDKSVVAIKKSKVNGAPAQSDVFINEVIVLSQIKHRNVVRLLGCCLETPAPLLVYEFIVEGTLSEHIHKKNGKRSSLSWELRLNIATETAGALAYLHSSALMQIIHRDVKATNILLDEHYTAKVSDFGASRLIPLDQTQLTTLVQGTFGYLDPEYFLTNQLTEKSDVYSFGVVLMELLTSKVALSLARPEEDRNLANFFVRFMEEDRLNEVLDDDIVNERNVETLKKVAEVAKRCVRLKGQDRPSMKEVAMELEGMRVTPKQPWGKSEVSSPEDTEYLLGSAMKSDAYFVDVRGDFDSRGATIGTTIGYDSMQIQMVMPYDGL</sequence>
<feature type="domain" description="EGF-like" evidence="22">
    <location>
        <begin position="314"/>
        <end position="355"/>
    </location>
</feature>
<dbReference type="InterPro" id="IPR008271">
    <property type="entry name" value="Ser/Thr_kinase_AS"/>
</dbReference>
<evidence type="ECO:0000256" key="7">
    <source>
        <dbReference type="ARBA" id="ARBA00022737"/>
    </source>
</evidence>
<accession>A0A6P5T471</accession>
<dbReference type="FunFam" id="3.30.200.20:FF:000043">
    <property type="entry name" value="Wall-associated receptor kinase 2"/>
    <property type="match status" value="1"/>
</dbReference>
<evidence type="ECO:0000256" key="8">
    <source>
        <dbReference type="ARBA" id="ARBA00022741"/>
    </source>
</evidence>
<evidence type="ECO:0000259" key="21">
    <source>
        <dbReference type="PROSITE" id="PS50011"/>
    </source>
</evidence>
<dbReference type="KEGG" id="pavi:110763195"/>
<keyword evidence="14" id="KW-0325">Glycoprotein</keyword>
<dbReference type="Pfam" id="PF13947">
    <property type="entry name" value="GUB_WAK_bind"/>
    <property type="match status" value="2"/>
</dbReference>
<keyword evidence="10 18" id="KW-0067">ATP-binding</keyword>
<evidence type="ECO:0000256" key="5">
    <source>
        <dbReference type="ARBA" id="ARBA00022692"/>
    </source>
</evidence>
<evidence type="ECO:0000256" key="14">
    <source>
        <dbReference type="ARBA" id="ARBA00023180"/>
    </source>
</evidence>
<keyword evidence="2" id="KW-0723">Serine/threonine-protein kinase</keyword>
<proteinExistence type="predicted"/>
<dbReference type="SMART" id="SM00179">
    <property type="entry name" value="EGF_CA"/>
    <property type="match status" value="1"/>
</dbReference>
<dbReference type="SUPFAM" id="SSF57184">
    <property type="entry name" value="Growth factor receptor domain"/>
    <property type="match status" value="1"/>
</dbReference>
<dbReference type="Gene3D" id="2.90.20.10">
    <property type="entry name" value="Plasmodium vivax P25 domain"/>
    <property type="match status" value="1"/>
</dbReference>
<evidence type="ECO:0000256" key="9">
    <source>
        <dbReference type="ARBA" id="ARBA00022777"/>
    </source>
</evidence>
<dbReference type="GO" id="GO:0007166">
    <property type="term" value="P:cell surface receptor signaling pathway"/>
    <property type="evidence" value="ECO:0007669"/>
    <property type="project" value="InterPro"/>
</dbReference>
<evidence type="ECO:0000256" key="15">
    <source>
        <dbReference type="ARBA" id="ARBA00047558"/>
    </source>
</evidence>
<feature type="transmembrane region" description="Helical" evidence="19">
    <location>
        <begin position="365"/>
        <end position="387"/>
    </location>
</feature>
<keyword evidence="12 19" id="KW-0472">Membrane</keyword>
<dbReference type="PROSITE" id="PS00108">
    <property type="entry name" value="PROTEIN_KINASE_ST"/>
    <property type="match status" value="2"/>
</dbReference>
<dbReference type="Proteomes" id="UP000515124">
    <property type="component" value="Unplaced"/>
</dbReference>
<dbReference type="InterPro" id="IPR018097">
    <property type="entry name" value="EGF_Ca-bd_CS"/>
</dbReference>
<evidence type="ECO:0000256" key="12">
    <source>
        <dbReference type="ARBA" id="ARBA00023136"/>
    </source>
</evidence>
<dbReference type="Gene3D" id="3.30.200.20">
    <property type="entry name" value="Phosphorylase Kinase, domain 1"/>
    <property type="match status" value="2"/>
</dbReference>
<keyword evidence="23" id="KW-1185">Reference proteome</keyword>
<dbReference type="Pfam" id="PF07645">
    <property type="entry name" value="EGF_CA"/>
    <property type="match status" value="1"/>
</dbReference>
<evidence type="ECO:0000256" key="4">
    <source>
        <dbReference type="ARBA" id="ARBA00022679"/>
    </source>
</evidence>
<keyword evidence="13" id="KW-1015">Disulfide bond</keyword>
<dbReference type="Gene3D" id="1.10.510.10">
    <property type="entry name" value="Transferase(Phosphotransferase) domain 1"/>
    <property type="match status" value="2"/>
</dbReference>
<keyword evidence="7" id="KW-0677">Repeat</keyword>
<evidence type="ECO:0000313" key="24">
    <source>
        <dbReference type="RefSeq" id="XP_021821648.1"/>
    </source>
</evidence>
<dbReference type="InterPro" id="IPR000742">
    <property type="entry name" value="EGF"/>
</dbReference>
<feature type="domain" description="Protein kinase" evidence="21">
    <location>
        <begin position="437"/>
        <end position="711"/>
    </location>
</feature>
<dbReference type="RefSeq" id="XP_021821648.1">
    <property type="nucleotide sequence ID" value="XM_021965956.1"/>
</dbReference>
<comment type="catalytic activity">
    <reaction evidence="16">
        <text>L-threonyl-[protein] + ATP = O-phospho-L-threonyl-[protein] + ADP + H(+)</text>
        <dbReference type="Rhea" id="RHEA:46608"/>
        <dbReference type="Rhea" id="RHEA-COMP:11060"/>
        <dbReference type="Rhea" id="RHEA-COMP:11605"/>
        <dbReference type="ChEBI" id="CHEBI:15378"/>
        <dbReference type="ChEBI" id="CHEBI:30013"/>
        <dbReference type="ChEBI" id="CHEBI:30616"/>
        <dbReference type="ChEBI" id="CHEBI:61977"/>
        <dbReference type="ChEBI" id="CHEBI:456216"/>
    </reaction>
</comment>
<dbReference type="GeneID" id="110763195"/>
<evidence type="ECO:0000313" key="23">
    <source>
        <dbReference type="Proteomes" id="UP000515124"/>
    </source>
</evidence>
<dbReference type="InterPro" id="IPR001881">
    <property type="entry name" value="EGF-like_Ca-bd_dom"/>
</dbReference>
<evidence type="ECO:0000256" key="18">
    <source>
        <dbReference type="PROSITE-ProRule" id="PRU10141"/>
    </source>
</evidence>
<dbReference type="InterPro" id="IPR009030">
    <property type="entry name" value="Growth_fac_rcpt_cys_sf"/>
</dbReference>
<evidence type="ECO:0000256" key="6">
    <source>
        <dbReference type="ARBA" id="ARBA00022729"/>
    </source>
</evidence>
<dbReference type="GO" id="GO:0030247">
    <property type="term" value="F:polysaccharide binding"/>
    <property type="evidence" value="ECO:0007669"/>
    <property type="project" value="InterPro"/>
</dbReference>
<feature type="transmembrane region" description="Helical" evidence="19">
    <location>
        <begin position="1008"/>
        <end position="1028"/>
    </location>
</feature>
<comment type="catalytic activity">
    <reaction evidence="15">
        <text>L-seryl-[protein] + ATP = O-phospho-L-seryl-[protein] + ADP + H(+)</text>
        <dbReference type="Rhea" id="RHEA:17989"/>
        <dbReference type="Rhea" id="RHEA-COMP:9863"/>
        <dbReference type="Rhea" id="RHEA-COMP:11604"/>
        <dbReference type="ChEBI" id="CHEBI:15378"/>
        <dbReference type="ChEBI" id="CHEBI:29999"/>
        <dbReference type="ChEBI" id="CHEBI:30616"/>
        <dbReference type="ChEBI" id="CHEBI:83421"/>
        <dbReference type="ChEBI" id="CHEBI:456216"/>
    </reaction>
</comment>
<evidence type="ECO:0000256" key="1">
    <source>
        <dbReference type="ARBA" id="ARBA00004479"/>
    </source>
</evidence>
<dbReference type="PROSITE" id="PS01186">
    <property type="entry name" value="EGF_2"/>
    <property type="match status" value="1"/>
</dbReference>
<feature type="binding site" evidence="18">
    <location>
        <position position="466"/>
    </location>
    <ligand>
        <name>ATP</name>
        <dbReference type="ChEBI" id="CHEBI:30616"/>
    </ligand>
</feature>
<dbReference type="FunFam" id="1.10.510.10:FF:000084">
    <property type="entry name" value="Wall-associated receptor kinase 2"/>
    <property type="match status" value="2"/>
</dbReference>
<dbReference type="InterPro" id="IPR049883">
    <property type="entry name" value="NOTCH1_EGF-like"/>
</dbReference>
<dbReference type="InterPro" id="IPR017441">
    <property type="entry name" value="Protein_kinase_ATP_BS"/>
</dbReference>
<dbReference type="GO" id="GO:0005886">
    <property type="term" value="C:plasma membrane"/>
    <property type="evidence" value="ECO:0007669"/>
    <property type="project" value="TreeGrafter"/>
</dbReference>
<dbReference type="PROSITE" id="PS50011">
    <property type="entry name" value="PROTEIN_KINASE_DOM"/>
    <property type="match status" value="2"/>
</dbReference>
<comment type="caution">
    <text evidence="17">Lacks conserved residue(s) required for the propagation of feature annotation.</text>
</comment>
<evidence type="ECO:0000259" key="22">
    <source>
        <dbReference type="PROSITE" id="PS50026"/>
    </source>
</evidence>
<organism evidence="23 24">
    <name type="scientific">Prunus avium</name>
    <name type="common">Cherry</name>
    <name type="synonym">Cerasus avium</name>
    <dbReference type="NCBI Taxonomy" id="42229"/>
    <lineage>
        <taxon>Eukaryota</taxon>
        <taxon>Viridiplantae</taxon>
        <taxon>Streptophyta</taxon>
        <taxon>Embryophyta</taxon>
        <taxon>Tracheophyta</taxon>
        <taxon>Spermatophyta</taxon>
        <taxon>Magnoliopsida</taxon>
        <taxon>eudicotyledons</taxon>
        <taxon>Gunneridae</taxon>
        <taxon>Pentapetalae</taxon>
        <taxon>rosids</taxon>
        <taxon>fabids</taxon>
        <taxon>Rosales</taxon>
        <taxon>Rosaceae</taxon>
        <taxon>Amygdaloideae</taxon>
        <taxon>Amygdaleae</taxon>
        <taxon>Prunus</taxon>
    </lineage>
</organism>
<dbReference type="GO" id="GO:0005509">
    <property type="term" value="F:calcium ion binding"/>
    <property type="evidence" value="ECO:0007669"/>
    <property type="project" value="InterPro"/>
</dbReference>
<evidence type="ECO:0000256" key="20">
    <source>
        <dbReference type="SAM" id="SignalP"/>
    </source>
</evidence>
<dbReference type="PROSITE" id="PS01187">
    <property type="entry name" value="EGF_CA"/>
    <property type="match status" value="1"/>
</dbReference>
<dbReference type="PANTHER" id="PTHR27005:SF468">
    <property type="entry name" value="OS01G0310500 PROTEIN"/>
    <property type="match status" value="1"/>
</dbReference>
<feature type="signal peptide" evidence="20">
    <location>
        <begin position="1"/>
        <end position="30"/>
    </location>
</feature>
<keyword evidence="6 20" id="KW-0732">Signal</keyword>
<keyword evidence="9" id="KW-0418">Kinase</keyword>
<keyword evidence="11 19" id="KW-1133">Transmembrane helix</keyword>
<evidence type="ECO:0000256" key="13">
    <source>
        <dbReference type="ARBA" id="ARBA00023157"/>
    </source>
</evidence>
<dbReference type="CDD" id="cd14066">
    <property type="entry name" value="STKc_IRAK"/>
    <property type="match status" value="2"/>
</dbReference>
<evidence type="ECO:0000256" key="3">
    <source>
        <dbReference type="ARBA" id="ARBA00022536"/>
    </source>
</evidence>
<dbReference type="PROSITE" id="PS00010">
    <property type="entry name" value="ASX_HYDROXYL"/>
    <property type="match status" value="1"/>
</dbReference>
<comment type="subcellular location">
    <subcellularLocation>
        <location evidence="1">Membrane</location>
        <topology evidence="1">Single-pass type I membrane protein</topology>
    </subcellularLocation>
</comment>
<dbReference type="InterPro" id="IPR000719">
    <property type="entry name" value="Prot_kinase_dom"/>
</dbReference>
<dbReference type="GO" id="GO:0005524">
    <property type="term" value="F:ATP binding"/>
    <property type="evidence" value="ECO:0007669"/>
    <property type="project" value="UniProtKB-UniRule"/>
</dbReference>
<feature type="chain" id="PRO_5027984914" evidence="20">
    <location>
        <begin position="31"/>
        <end position="1422"/>
    </location>
</feature>
<reference evidence="24" key="1">
    <citation type="submission" date="2025-08" db="UniProtKB">
        <authorList>
            <consortium name="RefSeq"/>
        </authorList>
    </citation>
    <scope>IDENTIFICATION</scope>
</reference>
<dbReference type="SUPFAM" id="SSF56112">
    <property type="entry name" value="Protein kinase-like (PK-like)"/>
    <property type="match status" value="2"/>
</dbReference>
<dbReference type="PROSITE" id="PS00107">
    <property type="entry name" value="PROTEIN_KINASE_ATP"/>
    <property type="match status" value="2"/>
</dbReference>
<name>A0A6P5T471_PRUAV</name>
<protein>
    <submittedName>
        <fullName evidence="24">Uncharacterized protein LOC110763195</fullName>
    </submittedName>
</protein>
<dbReference type="InterPro" id="IPR045274">
    <property type="entry name" value="WAK-like"/>
</dbReference>
<dbReference type="InterPro" id="IPR011009">
    <property type="entry name" value="Kinase-like_dom_sf"/>
</dbReference>
<keyword evidence="3 17" id="KW-0245">EGF-like domain</keyword>
<evidence type="ECO:0000256" key="17">
    <source>
        <dbReference type="PROSITE-ProRule" id="PRU00076"/>
    </source>
</evidence>
<dbReference type="InterPro" id="IPR001245">
    <property type="entry name" value="Ser-Thr/Tyr_kinase_cat_dom"/>
</dbReference>
<dbReference type="SMART" id="SM00220">
    <property type="entry name" value="S_TKc"/>
    <property type="match status" value="2"/>
</dbReference>
<keyword evidence="4" id="KW-0808">Transferase</keyword>
<feature type="binding site" evidence="18">
    <location>
        <position position="1109"/>
    </location>
    <ligand>
        <name>ATP</name>
        <dbReference type="ChEBI" id="CHEBI:30616"/>
    </ligand>
</feature>
<dbReference type="PROSITE" id="PS50026">
    <property type="entry name" value="EGF_3"/>
    <property type="match status" value="1"/>
</dbReference>
<dbReference type="PANTHER" id="PTHR27005">
    <property type="entry name" value="WALL-ASSOCIATED RECEPTOR KINASE-LIKE 21"/>
    <property type="match status" value="1"/>
</dbReference>
<evidence type="ECO:0000256" key="10">
    <source>
        <dbReference type="ARBA" id="ARBA00022840"/>
    </source>
</evidence>